<accession>A0ABM5TNB8</accession>
<keyword evidence="2" id="KW-1185">Reference proteome</keyword>
<sequence length="488" mass="52594">MHAHHCSASVVESPGHNLILTAGHCDGGKAVFVPMYAAEQTLDKQQFGFYRVARFFTDNRYVHETKKPISDLDFSFGKLEPSKSGKQAQDVVGANTLVRTPGYLNKVTMVGYPSSHDPEDHPVRCPTQTEALPGFYQIQAKCRGMWGGVSGGPWFSKVDWKKGTGEIIGNTGGYYGGGDDANDDWLTYSPMHGDWFFRLYDEAKNNQVPQHGTTYDQPPLPYSMGGGETWSHAKLMASGEYTGDGKGDLIVVWTDGEVTLYTGDGNGGFTGERRLATPHGMFQNAKSITGGDFAGGNGSDLLVVFDSGEVRLFPDAGTKGVDGGIKLADAGSIWSHADQITGGSFGTAKYVSDLLVRWSDGEVTDYTAVGDKGFGTEHQLEKPKSAWKDATLVTAGDFTGGNNWDTLVRWSDGHVSQFQETGPGGAGKEIQMAPAGSIWSHDSVMTAGSYDSNGWPDDLLVRWSDGETTMYTHTGATFGTEHMLVAPK</sequence>
<proteinExistence type="predicted"/>
<organism evidence="1 2">
    <name type="scientific">Streptomyces incarnatus</name>
    <dbReference type="NCBI Taxonomy" id="665007"/>
    <lineage>
        <taxon>Bacteria</taxon>
        <taxon>Bacillati</taxon>
        <taxon>Actinomycetota</taxon>
        <taxon>Actinomycetes</taxon>
        <taxon>Kitasatosporales</taxon>
        <taxon>Streptomycetaceae</taxon>
        <taxon>Streptomyces</taxon>
    </lineage>
</organism>
<name>A0ABM5TNB8_9ACTN</name>
<dbReference type="InterPro" id="IPR043504">
    <property type="entry name" value="Peptidase_S1_PA_chymotrypsin"/>
</dbReference>
<evidence type="ECO:0000313" key="2">
    <source>
        <dbReference type="Proteomes" id="UP000035366"/>
    </source>
</evidence>
<dbReference type="EMBL" id="CP011497">
    <property type="protein sequence ID" value="AKJ12561.1"/>
    <property type="molecule type" value="Genomic_DNA"/>
</dbReference>
<evidence type="ECO:0008006" key="3">
    <source>
        <dbReference type="Google" id="ProtNLM"/>
    </source>
</evidence>
<protein>
    <recommendedName>
        <fullName evidence="3">Peptidase S1 domain-containing protein</fullName>
    </recommendedName>
</protein>
<dbReference type="SUPFAM" id="SSF50494">
    <property type="entry name" value="Trypsin-like serine proteases"/>
    <property type="match status" value="1"/>
</dbReference>
<dbReference type="SUPFAM" id="SSF69318">
    <property type="entry name" value="Integrin alpha N-terminal domain"/>
    <property type="match status" value="1"/>
</dbReference>
<dbReference type="InterPro" id="IPR009003">
    <property type="entry name" value="Peptidase_S1_PA"/>
</dbReference>
<evidence type="ECO:0000313" key="1">
    <source>
        <dbReference type="EMBL" id="AKJ12561.1"/>
    </source>
</evidence>
<dbReference type="InterPro" id="IPR028994">
    <property type="entry name" value="Integrin_alpha_N"/>
</dbReference>
<reference evidence="1 2" key="1">
    <citation type="journal article" date="2015" name="ISME J.">
        <title>Draft Genome Sequence of Streptomyces incarnatus NRRL8089, which Produces the Nucleoside Antibiotic Sinefungin.</title>
        <authorList>
            <person name="Oshima K."/>
            <person name="Hattori M."/>
            <person name="Shimizu H."/>
            <person name="Fukuda K."/>
            <person name="Nemoto M."/>
            <person name="Inagaki K."/>
            <person name="Tamura T."/>
        </authorList>
    </citation>
    <scope>NUCLEOTIDE SEQUENCE [LARGE SCALE GENOMIC DNA]</scope>
    <source>
        <strain evidence="1 2">NRRL 8089</strain>
    </source>
</reference>
<dbReference type="Proteomes" id="UP000035366">
    <property type="component" value="Chromosome"/>
</dbReference>
<dbReference type="Gene3D" id="2.40.10.10">
    <property type="entry name" value="Trypsin-like serine proteases"/>
    <property type="match status" value="2"/>
</dbReference>
<gene>
    <name evidence="1" type="ORF">ABB07_21780</name>
</gene>